<proteinExistence type="predicted"/>
<accession>A0AAX2JCE9</accession>
<sequence length="83" mass="9881">MNKKIEAMKEALVTELNIKDPERYNRELSELANLVLTRKNLVKKIIANDNEESKNTILYEKRYKQLNKDIVLKIKSLNEMFKK</sequence>
<evidence type="ECO:0000313" key="1">
    <source>
        <dbReference type="EMBL" id="SQJ09276.1"/>
    </source>
</evidence>
<evidence type="ECO:0000313" key="2">
    <source>
        <dbReference type="Proteomes" id="UP000249008"/>
    </source>
</evidence>
<name>A0AAX2JCE9_9FUSO</name>
<organism evidence="1 2">
    <name type="scientific">Fusobacterium ulcerans</name>
    <dbReference type="NCBI Taxonomy" id="861"/>
    <lineage>
        <taxon>Bacteria</taxon>
        <taxon>Fusobacteriati</taxon>
        <taxon>Fusobacteriota</taxon>
        <taxon>Fusobacteriia</taxon>
        <taxon>Fusobacteriales</taxon>
        <taxon>Fusobacteriaceae</taxon>
        <taxon>Fusobacterium</taxon>
    </lineage>
</organism>
<dbReference type="KEGG" id="ful:C4N20_02025"/>
<dbReference type="RefSeq" id="WP_005981384.1">
    <property type="nucleotide sequence ID" value="NZ_CABKNW010000005.1"/>
</dbReference>
<dbReference type="Proteomes" id="UP000249008">
    <property type="component" value="Chromosome 1"/>
</dbReference>
<reference evidence="1 2" key="1">
    <citation type="submission" date="2018-06" db="EMBL/GenBank/DDBJ databases">
        <authorList>
            <consortium name="Pathogen Informatics"/>
            <person name="Doyle S."/>
        </authorList>
    </citation>
    <scope>NUCLEOTIDE SEQUENCE [LARGE SCALE GENOMIC DNA]</scope>
    <source>
        <strain evidence="1 2">NCTC12112</strain>
    </source>
</reference>
<protein>
    <submittedName>
        <fullName evidence="1">Uncharacterized protein</fullName>
    </submittedName>
</protein>
<dbReference type="AlphaFoldDB" id="A0AAX2JCE9"/>
<gene>
    <name evidence="1" type="ORF">NCTC12112_02285</name>
</gene>
<dbReference type="GeneID" id="78453568"/>
<dbReference type="EMBL" id="LS483487">
    <property type="protein sequence ID" value="SQJ09276.1"/>
    <property type="molecule type" value="Genomic_DNA"/>
</dbReference>